<gene>
    <name evidence="2" type="ORF">SAMN05660226_03808</name>
</gene>
<dbReference type="Pfam" id="PF13229">
    <property type="entry name" value="Beta_helix"/>
    <property type="match status" value="1"/>
</dbReference>
<dbReference type="SMART" id="SM00710">
    <property type="entry name" value="PbH1"/>
    <property type="match status" value="8"/>
</dbReference>
<dbReference type="Proteomes" id="UP000190541">
    <property type="component" value="Unassembled WGS sequence"/>
</dbReference>
<proteinExistence type="predicted"/>
<sequence length="549" mass="60263">MKQLPFVSLLLLALANMHPTKGHGQAGSADTSISRDDTKFVQTLIDNASPGDTVHLPGDRVYRIRTIHLRQGVSLRSNGMIKQLPPHVAEDFTWAKQYSDYPLFYGHNVKDIHISFREAHTYGEAVRLDSCERITIHHAKAIGDSTKLLSFAGFYIHQSRAIHIDHVEVAGYGMKRRSPDYYQRGTGIRIQTCQQIRIRGSHIHDNAENGIFLHSCSDVAIHGNDIHRNGMSGVQVAFGSMGVERDYRITRNKLFENAADAIDINNPEASRTVAINAYIAENISKGNGWVNGTETRDGSGIATLVGLKQVLVKGNRSEQSNRPAVYIRECDGVNVIDNKSDNFAEIVGRQGQIRLVKNTFTGLRVLRDLRAEKLQLDSNHIGYLALHNDIQVDSLVFIGNNLKGNINFHLEGSLVFKDNLLSSRSPRGAISLRKVNEAILSGNEITADTAVDALTIHGEASNVVVEANTILSTAACIRDEGAPELKVVGNTFARSPGNAPAPAFVSRSPNALLLKDNIYPQHEGIEAPRLIVIEQEGSVTMDSVARALL</sequence>
<feature type="domain" description="Right handed beta helix" evidence="1">
    <location>
        <begin position="129"/>
        <end position="265"/>
    </location>
</feature>
<accession>A0A1T5F656</accession>
<evidence type="ECO:0000313" key="3">
    <source>
        <dbReference type="Proteomes" id="UP000190541"/>
    </source>
</evidence>
<evidence type="ECO:0000313" key="2">
    <source>
        <dbReference type="EMBL" id="SKB91675.1"/>
    </source>
</evidence>
<protein>
    <submittedName>
        <fullName evidence="2">Right handed beta helix region</fullName>
    </submittedName>
</protein>
<dbReference type="EMBL" id="FUYS01000013">
    <property type="protein sequence ID" value="SKB91675.1"/>
    <property type="molecule type" value="Genomic_DNA"/>
</dbReference>
<dbReference type="InterPro" id="IPR006626">
    <property type="entry name" value="PbH1"/>
</dbReference>
<reference evidence="2 3" key="1">
    <citation type="submission" date="2017-02" db="EMBL/GenBank/DDBJ databases">
        <authorList>
            <person name="Peterson S.W."/>
        </authorList>
    </citation>
    <scope>NUCLEOTIDE SEQUENCE [LARGE SCALE GENOMIC DNA]</scope>
    <source>
        <strain evidence="2 3">DSM 22899</strain>
    </source>
</reference>
<evidence type="ECO:0000259" key="1">
    <source>
        <dbReference type="Pfam" id="PF13229"/>
    </source>
</evidence>
<dbReference type="Gene3D" id="2.160.20.10">
    <property type="entry name" value="Single-stranded right-handed beta-helix, Pectin lyase-like"/>
    <property type="match status" value="2"/>
</dbReference>
<dbReference type="InterPro" id="IPR012334">
    <property type="entry name" value="Pectin_lyas_fold"/>
</dbReference>
<dbReference type="AlphaFoldDB" id="A0A1T5F656"/>
<dbReference type="InterPro" id="IPR039448">
    <property type="entry name" value="Beta_helix"/>
</dbReference>
<keyword evidence="3" id="KW-1185">Reference proteome</keyword>
<dbReference type="STRING" id="623280.SAMN05660226_03808"/>
<dbReference type="InterPro" id="IPR011050">
    <property type="entry name" value="Pectin_lyase_fold/virulence"/>
</dbReference>
<dbReference type="RefSeq" id="WP_079718430.1">
    <property type="nucleotide sequence ID" value="NZ_FUYS01000013.1"/>
</dbReference>
<dbReference type="OrthoDB" id="241638at2"/>
<dbReference type="SUPFAM" id="SSF51126">
    <property type="entry name" value="Pectin lyase-like"/>
    <property type="match status" value="1"/>
</dbReference>
<name>A0A1T5F656_9SPHI</name>
<organism evidence="2 3">
    <name type="scientific">Parapedobacter luteus</name>
    <dbReference type="NCBI Taxonomy" id="623280"/>
    <lineage>
        <taxon>Bacteria</taxon>
        <taxon>Pseudomonadati</taxon>
        <taxon>Bacteroidota</taxon>
        <taxon>Sphingobacteriia</taxon>
        <taxon>Sphingobacteriales</taxon>
        <taxon>Sphingobacteriaceae</taxon>
        <taxon>Parapedobacter</taxon>
    </lineage>
</organism>